<evidence type="ECO:0000313" key="3">
    <source>
        <dbReference type="Proteomes" id="UP000593576"/>
    </source>
</evidence>
<dbReference type="Proteomes" id="UP000593576">
    <property type="component" value="Unassembled WGS sequence"/>
</dbReference>
<name>A0A7J9KXS9_GOSSC</name>
<evidence type="ECO:0000256" key="1">
    <source>
        <dbReference type="SAM" id="MobiDB-lite"/>
    </source>
</evidence>
<feature type="region of interest" description="Disordered" evidence="1">
    <location>
        <begin position="58"/>
        <end position="92"/>
    </location>
</feature>
<sequence length="115" mass="13311">MTNIVDDEQVLHCNALWDLRGNKEKLTNEKSDDEESEQNVDSTTKLKHRGIWLACRDTPPKFHDNEQHSDHGTYSRRPDTTKGCPDTTAASSPAIEFQEGYRDKYLQQLQPYIFI</sequence>
<accession>A0A7J9KXS9</accession>
<dbReference type="AlphaFoldDB" id="A0A7J9KXS9"/>
<feature type="compositionally biased region" description="Basic and acidic residues" evidence="1">
    <location>
        <begin position="58"/>
        <end position="80"/>
    </location>
</feature>
<proteinExistence type="predicted"/>
<reference evidence="2 3" key="1">
    <citation type="journal article" date="2019" name="Genome Biol. Evol.">
        <title>Insights into the evolution of the New World diploid cottons (Gossypium, subgenus Houzingenia) based on genome sequencing.</title>
        <authorList>
            <person name="Grover C.E."/>
            <person name="Arick M.A. 2nd"/>
            <person name="Thrash A."/>
            <person name="Conover J.L."/>
            <person name="Sanders W.S."/>
            <person name="Peterson D.G."/>
            <person name="Frelichowski J.E."/>
            <person name="Scheffler J.A."/>
            <person name="Scheffler B.E."/>
            <person name="Wendel J.F."/>
        </authorList>
    </citation>
    <scope>NUCLEOTIDE SEQUENCE [LARGE SCALE GENOMIC DNA]</scope>
    <source>
        <strain evidence="2">1</strain>
        <tissue evidence="2">Leaf</tissue>
    </source>
</reference>
<gene>
    <name evidence="2" type="ORF">Goshw_016580</name>
</gene>
<feature type="region of interest" description="Disordered" evidence="1">
    <location>
        <begin position="23"/>
        <end position="45"/>
    </location>
</feature>
<evidence type="ECO:0000313" key="2">
    <source>
        <dbReference type="EMBL" id="MBA0851270.1"/>
    </source>
</evidence>
<protein>
    <submittedName>
        <fullName evidence="2">Uncharacterized protein</fullName>
    </submittedName>
</protein>
<comment type="caution">
    <text evidence="2">The sequence shown here is derived from an EMBL/GenBank/DDBJ whole genome shotgun (WGS) entry which is preliminary data.</text>
</comment>
<organism evidence="2 3">
    <name type="scientific">Gossypium schwendimanii</name>
    <name type="common">Cotton</name>
    <dbReference type="NCBI Taxonomy" id="34291"/>
    <lineage>
        <taxon>Eukaryota</taxon>
        <taxon>Viridiplantae</taxon>
        <taxon>Streptophyta</taxon>
        <taxon>Embryophyta</taxon>
        <taxon>Tracheophyta</taxon>
        <taxon>Spermatophyta</taxon>
        <taxon>Magnoliopsida</taxon>
        <taxon>eudicotyledons</taxon>
        <taxon>Gunneridae</taxon>
        <taxon>Pentapetalae</taxon>
        <taxon>rosids</taxon>
        <taxon>malvids</taxon>
        <taxon>Malvales</taxon>
        <taxon>Malvaceae</taxon>
        <taxon>Malvoideae</taxon>
        <taxon>Gossypium</taxon>
    </lineage>
</organism>
<dbReference type="EMBL" id="JABFAF010000003">
    <property type="protein sequence ID" value="MBA0851270.1"/>
    <property type="molecule type" value="Genomic_DNA"/>
</dbReference>
<keyword evidence="3" id="KW-1185">Reference proteome</keyword>